<gene>
    <name evidence="1" type="ORF">RBB77_00565</name>
</gene>
<dbReference type="AlphaFoldDB" id="A0AAU7ZR33"/>
<proteinExistence type="predicted"/>
<name>A0AAU7ZR33_9BACT</name>
<organism evidence="1">
    <name type="scientific">Tunturiibacter psychrotolerans</name>
    <dbReference type="NCBI Taxonomy" id="3069686"/>
    <lineage>
        <taxon>Bacteria</taxon>
        <taxon>Pseudomonadati</taxon>
        <taxon>Acidobacteriota</taxon>
        <taxon>Terriglobia</taxon>
        <taxon>Terriglobales</taxon>
        <taxon>Acidobacteriaceae</taxon>
        <taxon>Tunturiibacter</taxon>
    </lineage>
</organism>
<protein>
    <recommendedName>
        <fullName evidence="2">VWA domain-containing protein</fullName>
    </recommendedName>
</protein>
<dbReference type="RefSeq" id="WP_353064243.1">
    <property type="nucleotide sequence ID" value="NZ_CP132942.1"/>
</dbReference>
<sequence>MQAGVFWLIGFWVLGSPSIWGQGASVALAPASGEAHIAVQVRDTSGEPVRRLEARNFEVKLVAGGISTVTQVKVEGVRDRRSRGSAGVPTKLLLVLLTSDAEVVRQLPDKLDALWKANWRVSVLDAGGIQTPYVSSSSQLKLELAHKGQTHRSINLATARLTRFTGRRVVFLVTQPGVQLSDFQRAVALLPGISVYHVGGDPWKQVYAAGAYDAGSSFISATSSNDAVSSVAGGSGAPVFQRVRGRETEDRTLGGAIRDALRDGYGYYDLTVTMPVDVPRLEMAVDISVPGESYSIYAQPYVTQGRAPQLSLVRAKR</sequence>
<reference evidence="1" key="1">
    <citation type="submission" date="2023-08" db="EMBL/GenBank/DDBJ databases">
        <authorList>
            <person name="Messyasz A."/>
            <person name="Mannisto M.K."/>
            <person name="Kerkhof L.J."/>
            <person name="Haggblom M."/>
        </authorList>
    </citation>
    <scope>NUCLEOTIDE SEQUENCE</scope>
    <source>
        <strain evidence="1">X5P6</strain>
    </source>
</reference>
<dbReference type="KEGG" id="tpsc:RBB77_00565"/>
<evidence type="ECO:0008006" key="2">
    <source>
        <dbReference type="Google" id="ProtNLM"/>
    </source>
</evidence>
<evidence type="ECO:0000313" key="1">
    <source>
        <dbReference type="EMBL" id="XCB33404.1"/>
    </source>
</evidence>
<accession>A0AAU7ZR33</accession>
<reference evidence="1" key="2">
    <citation type="journal article" date="2024" name="Environ. Microbiol.">
        <title>Genome analysis and description of Tunturibacter gen. nov. expands the diversity of Terriglobia in tundra soils.</title>
        <authorList>
            <person name="Messyasz A."/>
            <person name="Mannisto M.K."/>
            <person name="Kerkhof L.J."/>
            <person name="Haggblom M.M."/>
        </authorList>
    </citation>
    <scope>NUCLEOTIDE SEQUENCE</scope>
    <source>
        <strain evidence="1">X5P6</strain>
    </source>
</reference>
<dbReference type="EMBL" id="CP132942">
    <property type="protein sequence ID" value="XCB33404.1"/>
    <property type="molecule type" value="Genomic_DNA"/>
</dbReference>